<dbReference type="InterPro" id="IPR003004">
    <property type="entry name" value="GspF/PilC"/>
</dbReference>
<accession>X0UQZ1</accession>
<evidence type="ECO:0000256" key="9">
    <source>
        <dbReference type="SAM" id="Phobius"/>
    </source>
</evidence>
<organism evidence="11">
    <name type="scientific">marine sediment metagenome</name>
    <dbReference type="NCBI Taxonomy" id="412755"/>
    <lineage>
        <taxon>unclassified sequences</taxon>
        <taxon>metagenomes</taxon>
        <taxon>ecological metagenomes</taxon>
    </lineage>
</organism>
<dbReference type="GO" id="GO:0005886">
    <property type="term" value="C:plasma membrane"/>
    <property type="evidence" value="ECO:0007669"/>
    <property type="project" value="UniProtKB-SubCell"/>
</dbReference>
<dbReference type="Pfam" id="PF00482">
    <property type="entry name" value="T2SSF"/>
    <property type="match status" value="1"/>
</dbReference>
<evidence type="ECO:0000256" key="6">
    <source>
        <dbReference type="ARBA" id="ARBA00022692"/>
    </source>
</evidence>
<evidence type="ECO:0000256" key="1">
    <source>
        <dbReference type="ARBA" id="ARBA00004429"/>
    </source>
</evidence>
<dbReference type="GO" id="GO:0015628">
    <property type="term" value="P:protein secretion by the type II secretion system"/>
    <property type="evidence" value="ECO:0007669"/>
    <property type="project" value="TreeGrafter"/>
</dbReference>
<keyword evidence="8 9" id="KW-0472">Membrane</keyword>
<evidence type="ECO:0000256" key="7">
    <source>
        <dbReference type="ARBA" id="ARBA00022989"/>
    </source>
</evidence>
<dbReference type="Gene3D" id="1.20.81.30">
    <property type="entry name" value="Type II secretion system (T2SS), domain F"/>
    <property type="match status" value="2"/>
</dbReference>
<gene>
    <name evidence="11" type="ORF">S01H1_31505</name>
</gene>
<comment type="subcellular location">
    <subcellularLocation>
        <location evidence="1">Cell inner membrane</location>
        <topology evidence="1">Multi-pass membrane protein</topology>
    </subcellularLocation>
</comment>
<evidence type="ECO:0000256" key="2">
    <source>
        <dbReference type="ARBA" id="ARBA00005745"/>
    </source>
</evidence>
<feature type="transmembrane region" description="Helical" evidence="9">
    <location>
        <begin position="98"/>
        <end position="120"/>
    </location>
</feature>
<proteinExistence type="inferred from homology"/>
<feature type="domain" description="Type II secretion system protein GspF" evidence="10">
    <location>
        <begin position="1"/>
        <end position="121"/>
    </location>
</feature>
<evidence type="ECO:0000256" key="8">
    <source>
        <dbReference type="ARBA" id="ARBA00023136"/>
    </source>
</evidence>
<feature type="transmembrane region" description="Helical" evidence="9">
    <location>
        <begin position="150"/>
        <end position="171"/>
    </location>
</feature>
<name>X0UQZ1_9ZZZZ</name>
<evidence type="ECO:0000256" key="4">
    <source>
        <dbReference type="ARBA" id="ARBA00022475"/>
    </source>
</evidence>
<comment type="similarity">
    <text evidence="2">Belongs to the GSP F family.</text>
</comment>
<dbReference type="InterPro" id="IPR001992">
    <property type="entry name" value="T2SS_GspF/T4SS_PilC_CS"/>
</dbReference>
<keyword evidence="7 9" id="KW-1133">Transmembrane helix</keyword>
<reference evidence="11" key="1">
    <citation type="journal article" date="2014" name="Front. Microbiol.">
        <title>High frequency of phylogenetically diverse reductive dehalogenase-homologous genes in deep subseafloor sedimentary metagenomes.</title>
        <authorList>
            <person name="Kawai M."/>
            <person name="Futagami T."/>
            <person name="Toyoda A."/>
            <person name="Takaki Y."/>
            <person name="Nishi S."/>
            <person name="Hori S."/>
            <person name="Arai W."/>
            <person name="Tsubouchi T."/>
            <person name="Morono Y."/>
            <person name="Uchiyama I."/>
            <person name="Ito T."/>
            <person name="Fujiyama A."/>
            <person name="Inagaki F."/>
            <person name="Takami H."/>
        </authorList>
    </citation>
    <scope>NUCLEOTIDE SEQUENCE</scope>
    <source>
        <strain evidence="11">Expedition CK06-06</strain>
    </source>
</reference>
<dbReference type="AlphaFoldDB" id="X0UQZ1"/>
<evidence type="ECO:0000313" key="11">
    <source>
        <dbReference type="EMBL" id="GAF90905.1"/>
    </source>
</evidence>
<dbReference type="InterPro" id="IPR018076">
    <property type="entry name" value="T2SS_GspF_dom"/>
</dbReference>
<feature type="non-terminal residue" evidence="11">
    <location>
        <position position="1"/>
    </location>
</feature>
<dbReference type="FunFam" id="1.20.81.30:FF:000001">
    <property type="entry name" value="Type II secretion system protein F"/>
    <property type="match status" value="1"/>
</dbReference>
<dbReference type="InterPro" id="IPR042094">
    <property type="entry name" value="T2SS_GspF_sf"/>
</dbReference>
<dbReference type="PANTHER" id="PTHR30012">
    <property type="entry name" value="GENERAL SECRETION PATHWAY PROTEIN"/>
    <property type="match status" value="1"/>
</dbReference>
<keyword evidence="6 9" id="KW-0812">Transmembrane</keyword>
<evidence type="ECO:0000256" key="5">
    <source>
        <dbReference type="ARBA" id="ARBA00022519"/>
    </source>
</evidence>
<feature type="non-terminal residue" evidence="11">
    <location>
        <position position="274"/>
    </location>
</feature>
<sequence length="274" mass="30579">QWAVMIRAGISITECLELIGEQQQSQKFAAIIRQLKNRIEAGNSFSQALAEFPEVFSNFYINMVAAAEISGSLSSMLQKLAEYLDTEADTRSQIKAAMVYPIIIAVMAVVVTIFLLVFVLPRFTMIFAGKEDYLPAPTKLLMATSAFVRGWWFLIIPAIAALIWGFLYFVGTNVGRGWWDRTKLRLPIIKTLCRCLYITRSLHTMGVLTRAGVPILNTIAITAQISGNILYKNMWLAVHEDVRQGKKIASSLVQYQKHLGRGRFGAALMPGDVV</sequence>
<dbReference type="PANTHER" id="PTHR30012:SF0">
    <property type="entry name" value="TYPE II SECRETION SYSTEM PROTEIN F-RELATED"/>
    <property type="match status" value="1"/>
</dbReference>
<evidence type="ECO:0000259" key="10">
    <source>
        <dbReference type="Pfam" id="PF00482"/>
    </source>
</evidence>
<dbReference type="EMBL" id="BARS01019437">
    <property type="protein sequence ID" value="GAF90905.1"/>
    <property type="molecule type" value="Genomic_DNA"/>
</dbReference>
<dbReference type="PROSITE" id="PS00874">
    <property type="entry name" value="T2SP_F"/>
    <property type="match status" value="1"/>
</dbReference>
<keyword evidence="3" id="KW-0813">Transport</keyword>
<keyword evidence="5" id="KW-0997">Cell inner membrane</keyword>
<keyword evidence="4" id="KW-1003">Cell membrane</keyword>
<protein>
    <recommendedName>
        <fullName evidence="10">Type II secretion system protein GspF domain-containing protein</fullName>
    </recommendedName>
</protein>
<comment type="caution">
    <text evidence="11">The sequence shown here is derived from an EMBL/GenBank/DDBJ whole genome shotgun (WGS) entry which is preliminary data.</text>
</comment>
<evidence type="ECO:0000256" key="3">
    <source>
        <dbReference type="ARBA" id="ARBA00022448"/>
    </source>
</evidence>